<evidence type="ECO:0000313" key="2">
    <source>
        <dbReference type="Proteomes" id="UP001246858"/>
    </source>
</evidence>
<organism evidence="1 2">
    <name type="scientific">Pedobacter africanus</name>
    <dbReference type="NCBI Taxonomy" id="151894"/>
    <lineage>
        <taxon>Bacteria</taxon>
        <taxon>Pseudomonadati</taxon>
        <taxon>Bacteroidota</taxon>
        <taxon>Sphingobacteriia</taxon>
        <taxon>Sphingobacteriales</taxon>
        <taxon>Sphingobacteriaceae</taxon>
        <taxon>Pedobacter</taxon>
    </lineage>
</organism>
<name>A0ACC6KVM9_9SPHI</name>
<dbReference type="EMBL" id="JAVDTF010000001">
    <property type="protein sequence ID" value="MDR6783304.1"/>
    <property type="molecule type" value="Genomic_DNA"/>
</dbReference>
<comment type="caution">
    <text evidence="1">The sequence shown here is derived from an EMBL/GenBank/DDBJ whole genome shotgun (WGS) entry which is preliminary data.</text>
</comment>
<keyword evidence="1" id="KW-0012">Acyltransferase</keyword>
<keyword evidence="2" id="KW-1185">Reference proteome</keyword>
<dbReference type="EC" id="2.3.1.29" evidence="1"/>
<accession>A0ACC6KVM9</accession>
<evidence type="ECO:0000313" key="1">
    <source>
        <dbReference type="EMBL" id="MDR6783304.1"/>
    </source>
</evidence>
<gene>
    <name evidence="1" type="ORF">J2X78_001856</name>
</gene>
<proteinExistence type="predicted"/>
<dbReference type="Proteomes" id="UP001246858">
    <property type="component" value="Unassembled WGS sequence"/>
</dbReference>
<reference evidence="1" key="1">
    <citation type="submission" date="2023-07" db="EMBL/GenBank/DDBJ databases">
        <title>Sorghum-associated microbial communities from plants grown in Nebraska, USA.</title>
        <authorList>
            <person name="Schachtman D."/>
        </authorList>
    </citation>
    <scope>NUCLEOTIDE SEQUENCE</scope>
    <source>
        <strain evidence="1">2697</strain>
    </source>
</reference>
<sequence>MKNIDFEKASFKDFENIQGMDPYGWAKLWGDYVIDRSKNGQFNYRQENLSGCGPEIELNLPSNPHRNFVSLVSNDYLGFTQHPKVKAAAIAAIEKYGSGAGASPAIGATICLMKSSSGRSHFFKRSWSPDWFRFFL</sequence>
<keyword evidence="1" id="KW-0808">Transferase</keyword>
<protein>
    <submittedName>
        <fullName evidence="1">Glycine C-acetyltransferase</fullName>
        <ecNumber evidence="1">2.3.1.29</ecNumber>
    </submittedName>
</protein>